<accession>A0A6S6SI19</accession>
<reference evidence="6" key="1">
    <citation type="submission" date="2020-01" db="EMBL/GenBank/DDBJ databases">
        <authorList>
            <person name="Meier V. D."/>
            <person name="Meier V D."/>
        </authorList>
    </citation>
    <scope>NUCLEOTIDE SEQUENCE</scope>
    <source>
        <strain evidence="6">HLG_WM_MAG_07</strain>
    </source>
</reference>
<dbReference type="Gene3D" id="1.10.287.470">
    <property type="entry name" value="Helix hairpin bin"/>
    <property type="match status" value="2"/>
</dbReference>
<dbReference type="InterPro" id="IPR058627">
    <property type="entry name" value="MdtA-like_C"/>
</dbReference>
<dbReference type="PANTHER" id="PTHR30469">
    <property type="entry name" value="MULTIDRUG RESISTANCE PROTEIN MDTA"/>
    <property type="match status" value="1"/>
</dbReference>
<feature type="domain" description="Multidrug resistance protein MdtA-like C-terminal permuted SH3" evidence="5">
    <location>
        <begin position="307"/>
        <end position="365"/>
    </location>
</feature>
<dbReference type="Gene3D" id="2.40.30.170">
    <property type="match status" value="1"/>
</dbReference>
<gene>
    <name evidence="6" type="ORF">HELGO_WM12724</name>
</gene>
<dbReference type="InterPro" id="IPR058625">
    <property type="entry name" value="MdtA-like_BSH"/>
</dbReference>
<keyword evidence="3" id="KW-0813">Transport</keyword>
<dbReference type="GO" id="GO:1990281">
    <property type="term" value="C:efflux pump complex"/>
    <property type="evidence" value="ECO:0007669"/>
    <property type="project" value="TreeGrafter"/>
</dbReference>
<evidence type="ECO:0000256" key="1">
    <source>
        <dbReference type="ARBA" id="ARBA00004196"/>
    </source>
</evidence>
<dbReference type="Gene3D" id="2.40.420.20">
    <property type="match status" value="1"/>
</dbReference>
<dbReference type="PANTHER" id="PTHR30469:SF38">
    <property type="entry name" value="HLYD FAMILY SECRETION PROTEIN"/>
    <property type="match status" value="1"/>
</dbReference>
<evidence type="ECO:0000313" key="6">
    <source>
        <dbReference type="EMBL" id="CAA6808077.1"/>
    </source>
</evidence>
<dbReference type="Pfam" id="PF25917">
    <property type="entry name" value="BSH_RND"/>
    <property type="match status" value="1"/>
</dbReference>
<name>A0A6S6SI19_9GAMM</name>
<evidence type="ECO:0000256" key="2">
    <source>
        <dbReference type="ARBA" id="ARBA00009477"/>
    </source>
</evidence>
<protein>
    <submittedName>
        <fullName evidence="6">RND family efflux transporter, MFP subunit</fullName>
    </submittedName>
</protein>
<dbReference type="SUPFAM" id="SSF111369">
    <property type="entry name" value="HlyD-like secretion proteins"/>
    <property type="match status" value="2"/>
</dbReference>
<dbReference type="NCBIfam" id="TIGR01730">
    <property type="entry name" value="RND_mfp"/>
    <property type="match status" value="1"/>
</dbReference>
<dbReference type="Pfam" id="PF25967">
    <property type="entry name" value="RND-MFP_C"/>
    <property type="match status" value="1"/>
</dbReference>
<evidence type="ECO:0000259" key="5">
    <source>
        <dbReference type="Pfam" id="PF25967"/>
    </source>
</evidence>
<sequence length="382" mass="41423">MHKKNTFNNLLFGISTFFVSFSTGFSAEIIEVESVGSGSSTVLGSTVIPYKEVTLAAQMPGRVEFLSGDVGAKFKQGDLLTKIDDDDLQAKRRSILAMMDSANANLKNSQAQYQRELVSPRSKDISGMPGMGMPAMMDVFMTRPFYNQFGDYNTDYNRYSDLLNSQTGVSQAKSQVMQAMSQLGEIDARLKDSVSVAPFEGMILKKMVEVGDTVQPGQPLFKYGFVKYLRLQADVPSILRNQLKVGMVVPVTINGNLRTDAKVSQIYPIADAQRHTVTVKFDLYTNVKASPGMYAEIQIPDVSGSGNVVAIPRSALLEGKSLPSVLVVNDQGVSELRLVRLGSNLGGTKNMVAVMTGLKAGDKIIDNPPAGKSSGYMPGQNK</sequence>
<proteinExistence type="inferred from homology"/>
<dbReference type="AlphaFoldDB" id="A0A6S6SI19"/>
<comment type="subcellular location">
    <subcellularLocation>
        <location evidence="1">Cell envelope</location>
    </subcellularLocation>
</comment>
<evidence type="ECO:0000256" key="3">
    <source>
        <dbReference type="ARBA" id="ARBA00022448"/>
    </source>
</evidence>
<dbReference type="InterPro" id="IPR006143">
    <property type="entry name" value="RND_pump_MFP"/>
</dbReference>
<evidence type="ECO:0000259" key="4">
    <source>
        <dbReference type="Pfam" id="PF25917"/>
    </source>
</evidence>
<organism evidence="6">
    <name type="scientific">uncultured Thiotrichaceae bacterium</name>
    <dbReference type="NCBI Taxonomy" id="298394"/>
    <lineage>
        <taxon>Bacteria</taxon>
        <taxon>Pseudomonadati</taxon>
        <taxon>Pseudomonadota</taxon>
        <taxon>Gammaproteobacteria</taxon>
        <taxon>Thiotrichales</taxon>
        <taxon>Thiotrichaceae</taxon>
        <taxon>environmental samples</taxon>
    </lineage>
</organism>
<dbReference type="EMBL" id="CACVAY010000036">
    <property type="protein sequence ID" value="CAA6808077.1"/>
    <property type="molecule type" value="Genomic_DNA"/>
</dbReference>
<dbReference type="GO" id="GO:0015562">
    <property type="term" value="F:efflux transmembrane transporter activity"/>
    <property type="evidence" value="ECO:0007669"/>
    <property type="project" value="TreeGrafter"/>
</dbReference>
<feature type="domain" description="Multidrug resistance protein MdtA-like barrel-sandwich hybrid" evidence="4">
    <location>
        <begin position="52"/>
        <end position="220"/>
    </location>
</feature>
<dbReference type="Gene3D" id="2.40.50.100">
    <property type="match status" value="2"/>
</dbReference>
<comment type="similarity">
    <text evidence="2">Belongs to the membrane fusion protein (MFP) (TC 8.A.1) family.</text>
</comment>